<dbReference type="NCBIfam" id="TIGR00214">
    <property type="entry name" value="lipB"/>
    <property type="match status" value="1"/>
</dbReference>
<dbReference type="Proteomes" id="UP000722791">
    <property type="component" value="Unassembled WGS sequence"/>
</dbReference>
<gene>
    <name evidence="7" type="ORF">Vretifemale_14636</name>
    <name evidence="8" type="ORF">Vretimale_13698</name>
</gene>
<dbReference type="PANTHER" id="PTHR10993:SF7">
    <property type="entry name" value="LIPOYLTRANSFERASE 2, MITOCHONDRIAL-RELATED"/>
    <property type="match status" value="1"/>
</dbReference>
<comment type="caution">
    <text evidence="7">The sequence shown here is derived from an EMBL/GenBank/DDBJ whole genome shotgun (WGS) entry which is preliminary data.</text>
</comment>
<evidence type="ECO:0000256" key="1">
    <source>
        <dbReference type="ARBA" id="ARBA00004821"/>
    </source>
</evidence>
<keyword evidence="9" id="KW-1185">Reference proteome</keyword>
<dbReference type="SUPFAM" id="SSF55681">
    <property type="entry name" value="Class II aaRS and biotin synthetases"/>
    <property type="match status" value="1"/>
</dbReference>
<dbReference type="Gene3D" id="3.30.930.10">
    <property type="entry name" value="Bira Bifunctional Protein, Domain 2"/>
    <property type="match status" value="1"/>
</dbReference>
<dbReference type="Proteomes" id="UP000747110">
    <property type="component" value="Unassembled WGS sequence"/>
</dbReference>
<dbReference type="InterPro" id="IPR000544">
    <property type="entry name" value="Octanoyltransferase"/>
</dbReference>
<evidence type="ECO:0000256" key="5">
    <source>
        <dbReference type="ARBA" id="ARBA00023315"/>
    </source>
</evidence>
<keyword evidence="5" id="KW-0012">Acyltransferase</keyword>
<dbReference type="EC" id="2.3.1.181" evidence="3"/>
<comment type="similarity">
    <text evidence="2">Belongs to the LipB family.</text>
</comment>
<dbReference type="InterPro" id="IPR004143">
    <property type="entry name" value="BPL_LPL_catalytic"/>
</dbReference>
<dbReference type="CDD" id="cd16444">
    <property type="entry name" value="LipB"/>
    <property type="match status" value="1"/>
</dbReference>
<dbReference type="AlphaFoldDB" id="A0A8J4CPD2"/>
<proteinExistence type="inferred from homology"/>
<dbReference type="PROSITE" id="PS01313">
    <property type="entry name" value="LIPB"/>
    <property type="match status" value="1"/>
</dbReference>
<evidence type="ECO:0000313" key="7">
    <source>
        <dbReference type="EMBL" id="GIL86332.1"/>
    </source>
</evidence>
<evidence type="ECO:0000256" key="3">
    <source>
        <dbReference type="ARBA" id="ARBA00012334"/>
    </source>
</evidence>
<sequence length="557" mass="59648">MLMDQHTRNSRTVRPFPARTHCGVASRRRCVIGAARPTVWIQYGLGDASRGTTSNSGSCSYSAAAGCAHCRDLIKIRPQIFGRRTDPWVYRSSGRADVIAYSTSSPRPRSPCSSAATCRKTWFRFPPVTVLTEPPRHWAVERTHGSMMTGRGHTAPRTRITEAAHIAARVTLGTAVAATAGVEGSDPRVVVVYDFSQEVVDYAQAWAWQRALLDRATGAAADGGPRGSHNVVLLLQHPPVYTLGAGSTTDHLRFTPDASPIPLYRTERGGEVTYHGPGQLVMYPILDLQAFKPDLHWYLRQLEEVVIHALDAVSGIPGERVEGLTGVWVDGAKVAAIGVRAKKWISYHGLALNVVTDLAPFSRIVPCGIADRPVTSVKRLLAERLRALDPFGPIENEAAMRTAMESGGGTGGTGSTGGTGGSEMMPISEASQEDLRHMLARTGMTPTVLGNIAPDGAEGGIAVPELEDPFAPQSLSVSLPSSLGQDAQLDGEAGEAAATFDDGGGGEGGEDDIVIRSKWKETEQQLLREYGCALLEAFADVFNVELRPGDPSDLKRL</sequence>
<dbReference type="HAMAP" id="MF_00013">
    <property type="entry name" value="LipB"/>
    <property type="match status" value="1"/>
</dbReference>
<dbReference type="OrthoDB" id="19908at2759"/>
<dbReference type="InterPro" id="IPR020605">
    <property type="entry name" value="Octanoyltransferase_CS"/>
</dbReference>
<keyword evidence="4" id="KW-0808">Transferase</keyword>
<dbReference type="EMBL" id="BNCP01000035">
    <property type="protein sequence ID" value="GIL86332.1"/>
    <property type="molecule type" value="Genomic_DNA"/>
</dbReference>
<evidence type="ECO:0000259" key="6">
    <source>
        <dbReference type="PROSITE" id="PS51733"/>
    </source>
</evidence>
<accession>A0A8J4CPD2</accession>
<dbReference type="PROSITE" id="PS51733">
    <property type="entry name" value="BPL_LPL_CATALYTIC"/>
    <property type="match status" value="1"/>
</dbReference>
<dbReference type="InterPro" id="IPR045864">
    <property type="entry name" value="aa-tRNA-synth_II/BPL/LPL"/>
</dbReference>
<dbReference type="GO" id="GO:0033819">
    <property type="term" value="F:lipoyl(octanoyl) transferase activity"/>
    <property type="evidence" value="ECO:0007669"/>
    <property type="project" value="UniProtKB-EC"/>
</dbReference>
<protein>
    <recommendedName>
        <fullName evidence="3">lipoyl(octanoyl) transferase</fullName>
        <ecNumber evidence="3">2.3.1.181</ecNumber>
    </recommendedName>
</protein>
<feature type="domain" description="BPL/LPL catalytic" evidence="6">
    <location>
        <begin position="226"/>
        <end position="412"/>
    </location>
</feature>
<evidence type="ECO:0000313" key="8">
    <source>
        <dbReference type="EMBL" id="GIM09891.1"/>
    </source>
</evidence>
<dbReference type="UniPathway" id="UPA00538">
    <property type="reaction ID" value="UER00592"/>
</dbReference>
<dbReference type="NCBIfam" id="NF010925">
    <property type="entry name" value="PRK14345.1"/>
    <property type="match status" value="1"/>
</dbReference>
<dbReference type="EMBL" id="BNCQ01000033">
    <property type="protein sequence ID" value="GIM09891.1"/>
    <property type="molecule type" value="Genomic_DNA"/>
</dbReference>
<comment type="pathway">
    <text evidence="1">Protein modification; protein lipoylation via endogenous pathway; protein N(6)-(lipoyl)lysine from octanoyl-[acyl-carrier-protein]: step 1/2.</text>
</comment>
<evidence type="ECO:0000256" key="4">
    <source>
        <dbReference type="ARBA" id="ARBA00022679"/>
    </source>
</evidence>
<evidence type="ECO:0000313" key="9">
    <source>
        <dbReference type="Proteomes" id="UP000747110"/>
    </source>
</evidence>
<name>A0A8J4CPD2_9CHLO</name>
<reference evidence="7" key="1">
    <citation type="journal article" date="2021" name="Proc. Natl. Acad. Sci. U.S.A.">
        <title>Three genomes in the algal genus Volvox reveal the fate of a haploid sex-determining region after a transition to homothallism.</title>
        <authorList>
            <person name="Yamamoto K."/>
            <person name="Hamaji T."/>
            <person name="Kawai-Toyooka H."/>
            <person name="Matsuzaki R."/>
            <person name="Takahashi F."/>
            <person name="Nishimura Y."/>
            <person name="Kawachi M."/>
            <person name="Noguchi H."/>
            <person name="Minakuchi Y."/>
            <person name="Umen J.G."/>
            <person name="Toyoda A."/>
            <person name="Nozaki H."/>
        </authorList>
    </citation>
    <scope>NUCLEOTIDE SEQUENCE</scope>
    <source>
        <strain evidence="8">NIES-3785</strain>
        <strain evidence="7">NIES-3786</strain>
    </source>
</reference>
<dbReference type="Pfam" id="PF21948">
    <property type="entry name" value="LplA-B_cat"/>
    <property type="match status" value="1"/>
</dbReference>
<dbReference type="PANTHER" id="PTHR10993">
    <property type="entry name" value="OCTANOYLTRANSFERASE"/>
    <property type="match status" value="1"/>
</dbReference>
<dbReference type="GO" id="GO:0009249">
    <property type="term" value="P:protein lipoylation"/>
    <property type="evidence" value="ECO:0007669"/>
    <property type="project" value="InterPro"/>
</dbReference>
<organism evidence="7 9">
    <name type="scientific">Volvox reticuliferus</name>
    <dbReference type="NCBI Taxonomy" id="1737510"/>
    <lineage>
        <taxon>Eukaryota</taxon>
        <taxon>Viridiplantae</taxon>
        <taxon>Chlorophyta</taxon>
        <taxon>core chlorophytes</taxon>
        <taxon>Chlorophyceae</taxon>
        <taxon>CS clade</taxon>
        <taxon>Chlamydomonadales</taxon>
        <taxon>Volvocaceae</taxon>
        <taxon>Volvox</taxon>
    </lineage>
</organism>
<evidence type="ECO:0000256" key="2">
    <source>
        <dbReference type="ARBA" id="ARBA00007907"/>
    </source>
</evidence>